<dbReference type="EMBL" id="CAUJNA010003512">
    <property type="protein sequence ID" value="CAJ1403853.1"/>
    <property type="molecule type" value="Genomic_DNA"/>
</dbReference>
<feature type="transmembrane region" description="Helical" evidence="2">
    <location>
        <begin position="1125"/>
        <end position="1146"/>
    </location>
</feature>
<feature type="region of interest" description="Disordered" evidence="1">
    <location>
        <begin position="1602"/>
        <end position="1648"/>
    </location>
</feature>
<name>A0AA36NIR2_9DINO</name>
<keyword evidence="2" id="KW-0472">Membrane</keyword>
<sequence>MGAPFAVRLALVLSLASAQCPPQPPPCVATVGTCGERARPYSDWSSILRLTACGLPLQLRAGIAVSLSGSRASESASQEIVQTLSELAAVQGRGSIQISERDALSYCISFCILDDESSPRKAVEIYRSFVGDYNSSMDLLLGPSTFEFRGAAAQVAEEAIWPMILWSYPSDIGKSAIYNQQPPVAELLQTLASLRTEPRASVVPAPCSGLCEVRQGPQPAENCAQLQLPDTHRPRHLAQFLSCDGPCTDQDLDYCAVRKQVPKLASGCLEGGSGVEETTTQELNFTEDSALHVIVYFVVRTSRRIESSLELAGQAMSPSLQETDSRMVPSDATLRFVSAAGQAANWSVCWRAPCSSWSTCPAWLPLRPDGEFCAESACSTSDVEACCWPRTAQFYSGAVFSTPLRSAVDMVIAPEEWLTDTLSQIRTQTPQLLACIAQTSLDVEGLCRAYLARAQEKGFQIIPGPFSVADNDDIVAALAYLARLKRKPEVVILCLDLVELARFVYGMPAVEMTFSWVVSAFPHGDKLQEITQDALILDNLLEPTPFPAPNFMEARGLSQTKMANMSVQNLYLHSAVQVGWEAIESAVLFNIARFAGDHPLEPFRNGVVGVEGLELIQFSSTWPMVDALHQNGFSSYLGSLNFKFTGHRHAIAQQEVSTRNFKALVPVSSITEPLLTRESWQYQQARFQLSNLLHFTSMTPEVLNWEQKLLKLYPCPTGCVERSFQCFPCPPGMMRPSFTSQCVPCDAYGKDRYQDAYAGAVCFSCPSNALCPSQALPPVPKPGFARVPPNQDALAVSTPEACSLEGGLSIVSAAQEQEWARRKALSAWRMHRCYADGVCLGADACAPLHTGATCSTCLPGSSKIHMFMAFPRCFEVSLGSALGQTCFVALVQVLMIILLTWANDRSTQDQLCMAGPAVLVLLQTLQIHSVLAYRTVWIRGPADILPMDLYNVAFWSVCSGFITGPCLLPLSAYNNPLATEADLGAHEVAIIFSGLVPCVLAVLAGFGWRLNFHQLAGLAFASLQLAWPMALFHLLELNRCRNFMLDTGPSGKRVLAVNTDIECPAELQKAVVIMAFFLLLILGECILLRKYVYPFVHYVHVSQKFGLTYQRLLRGRSLWKFVDDLRIFLITAFVILEPFVIAYFILAEELIYIALLYTFSPYTPQRHNCVNIVKKNMSRTVAGLCIYLGSKAMFGSLISDEVLDYVDMGVCFITFLDVMAETLSIVVHDEINDPDVRPHREEASVRVMYRLTRCLRKKDYMLNVKDPGMEVEAKHMPKKARLQQLDAVRLAFRFIMREEKDDKFRIEECLWLLQDALTHANTSRRLQHFEIFKDVLPEGLKYSISIHDWLSAMEDLTTRSVQQLPGRKWLATTQFDDDFDFDLGSILGFDSSSEQGEDSDDSDGKPAEEAEHVKKGKKHAPKFVYQPNKGGDHWDLEDEQDLQEILAKVQKLQEAVSDLESQANKMGDGLWLRRGNNAYTMQKILLMQDGAMSLQQALSGSMAVKNLPDRDKEQRLTTLAIALQKKISSWTFRPRRKAGMITDTQIKLADKVEVAEVDQDWDIFENYELSQQRSARASSKLAGKTKKKAKLIPFSFHKDFTGEDPVRDILPHLDRLSDPEPKTSKTPPTSPGQAAQGDTDTDEEDDAK</sequence>
<feature type="transmembrane region" description="Helical" evidence="2">
    <location>
        <begin position="1070"/>
        <end position="1089"/>
    </location>
</feature>
<evidence type="ECO:0000256" key="3">
    <source>
        <dbReference type="SAM" id="SignalP"/>
    </source>
</evidence>
<gene>
    <name evidence="4" type="ORF">EVOR1521_LOCUS26426</name>
</gene>
<feature type="compositionally biased region" description="Acidic residues" evidence="1">
    <location>
        <begin position="1639"/>
        <end position="1648"/>
    </location>
</feature>
<feature type="region of interest" description="Disordered" evidence="1">
    <location>
        <begin position="1390"/>
        <end position="1427"/>
    </location>
</feature>
<evidence type="ECO:0000256" key="2">
    <source>
        <dbReference type="SAM" id="Phobius"/>
    </source>
</evidence>
<organism evidence="4 5">
    <name type="scientific">Effrenium voratum</name>
    <dbReference type="NCBI Taxonomy" id="2562239"/>
    <lineage>
        <taxon>Eukaryota</taxon>
        <taxon>Sar</taxon>
        <taxon>Alveolata</taxon>
        <taxon>Dinophyceae</taxon>
        <taxon>Suessiales</taxon>
        <taxon>Symbiodiniaceae</taxon>
        <taxon>Effrenium</taxon>
    </lineage>
</organism>
<feature type="transmembrane region" description="Helical" evidence="2">
    <location>
        <begin position="985"/>
        <end position="1008"/>
    </location>
</feature>
<feature type="transmembrane region" description="Helical" evidence="2">
    <location>
        <begin position="1014"/>
        <end position="1035"/>
    </location>
</feature>
<keyword evidence="2" id="KW-1133">Transmembrane helix</keyword>
<feature type="chain" id="PRO_5041310769" evidence="3">
    <location>
        <begin position="19"/>
        <end position="1648"/>
    </location>
</feature>
<accession>A0AA36NIR2</accession>
<proteinExistence type="predicted"/>
<evidence type="ECO:0000313" key="4">
    <source>
        <dbReference type="EMBL" id="CAJ1403853.1"/>
    </source>
</evidence>
<comment type="caution">
    <text evidence="4">The sequence shown here is derived from an EMBL/GenBank/DDBJ whole genome shotgun (WGS) entry which is preliminary data.</text>
</comment>
<feature type="transmembrane region" description="Helical" evidence="2">
    <location>
        <begin position="953"/>
        <end position="973"/>
    </location>
</feature>
<feature type="transmembrane region" description="Helical" evidence="2">
    <location>
        <begin position="881"/>
        <end position="902"/>
    </location>
</feature>
<feature type="compositionally biased region" description="Basic and acidic residues" evidence="1">
    <location>
        <begin position="1602"/>
        <end position="1623"/>
    </location>
</feature>
<keyword evidence="3" id="KW-0732">Signal</keyword>
<reference evidence="4" key="1">
    <citation type="submission" date="2023-08" db="EMBL/GenBank/DDBJ databases">
        <authorList>
            <person name="Chen Y."/>
            <person name="Shah S."/>
            <person name="Dougan E. K."/>
            <person name="Thang M."/>
            <person name="Chan C."/>
        </authorList>
    </citation>
    <scope>NUCLEOTIDE SEQUENCE</scope>
</reference>
<dbReference type="Proteomes" id="UP001178507">
    <property type="component" value="Unassembled WGS sequence"/>
</dbReference>
<feature type="compositionally biased region" description="Basic and acidic residues" evidence="1">
    <location>
        <begin position="1402"/>
        <end position="1413"/>
    </location>
</feature>
<feature type="signal peptide" evidence="3">
    <location>
        <begin position="1"/>
        <end position="18"/>
    </location>
</feature>
<keyword evidence="2" id="KW-0812">Transmembrane</keyword>
<evidence type="ECO:0000256" key="1">
    <source>
        <dbReference type="SAM" id="MobiDB-lite"/>
    </source>
</evidence>
<keyword evidence="5" id="KW-1185">Reference proteome</keyword>
<protein>
    <submittedName>
        <fullName evidence="4">Uncharacterized protein</fullName>
    </submittedName>
</protein>
<evidence type="ECO:0000313" key="5">
    <source>
        <dbReference type="Proteomes" id="UP001178507"/>
    </source>
</evidence>